<dbReference type="SUPFAM" id="SSF52374">
    <property type="entry name" value="Nucleotidylyl transferase"/>
    <property type="match status" value="1"/>
</dbReference>
<dbReference type="InterPro" id="IPR050203">
    <property type="entry name" value="Trp-tRNA_synthetase"/>
</dbReference>
<reference evidence="11 12" key="1">
    <citation type="submission" date="2018-10" db="EMBL/GenBank/DDBJ databases">
        <title>Thermophilic Lithotrophy and Phototrophy in an Intertidal, Iron-rich, Geothermal Spring.</title>
        <authorList>
            <person name="Ward L.M."/>
            <person name="Idei A."/>
            <person name="Nakagawa M."/>
            <person name="Ueno Y."/>
            <person name="Fischer W."/>
            <person name="Mcglynn S.E."/>
        </authorList>
    </citation>
    <scope>NUCLEOTIDE SEQUENCE [LARGE SCALE GENOMIC DNA]</scope>
    <source>
        <strain evidence="11">J137</strain>
    </source>
</reference>
<evidence type="ECO:0000256" key="4">
    <source>
        <dbReference type="ARBA" id="ARBA00022741"/>
    </source>
</evidence>
<comment type="caution">
    <text evidence="11">The sequence shown here is derived from an EMBL/GenBank/DDBJ whole genome shotgun (WGS) entry which is preliminary data.</text>
</comment>
<dbReference type="PRINTS" id="PR01039">
    <property type="entry name" value="TRNASYNTHTRP"/>
</dbReference>
<evidence type="ECO:0000256" key="2">
    <source>
        <dbReference type="ARBA" id="ARBA00013161"/>
    </source>
</evidence>
<protein>
    <recommendedName>
        <fullName evidence="2 9">Tryptophan--tRNA ligase</fullName>
        <ecNumber evidence="2 9">6.1.1.2</ecNumber>
    </recommendedName>
</protein>
<dbReference type="FunFam" id="1.10.240.10:FF:000005">
    <property type="entry name" value="Tryptophan--tRNA ligase"/>
    <property type="match status" value="1"/>
</dbReference>
<keyword evidence="3 10" id="KW-0436">Ligase</keyword>
<evidence type="ECO:0000313" key="12">
    <source>
        <dbReference type="Proteomes" id="UP000269410"/>
    </source>
</evidence>
<dbReference type="GO" id="GO:0004830">
    <property type="term" value="F:tryptophan-tRNA ligase activity"/>
    <property type="evidence" value="ECO:0007669"/>
    <property type="project" value="UniProtKB-UniRule"/>
</dbReference>
<comment type="similarity">
    <text evidence="1 10">Belongs to the class-I aminoacyl-tRNA synthetase family.</text>
</comment>
<dbReference type="PANTHER" id="PTHR43766">
    <property type="entry name" value="TRYPTOPHAN--TRNA LIGASE, MITOCHONDRIAL"/>
    <property type="match status" value="1"/>
</dbReference>
<dbReference type="EC" id="6.1.1.2" evidence="2 9"/>
<dbReference type="Gene3D" id="1.10.240.10">
    <property type="entry name" value="Tyrosyl-Transfer RNA Synthetase"/>
    <property type="match status" value="1"/>
</dbReference>
<evidence type="ECO:0000256" key="3">
    <source>
        <dbReference type="ARBA" id="ARBA00022598"/>
    </source>
</evidence>
<keyword evidence="4 10" id="KW-0547">Nucleotide-binding</keyword>
<dbReference type="CDD" id="cd00806">
    <property type="entry name" value="TrpRS_core"/>
    <property type="match status" value="1"/>
</dbReference>
<gene>
    <name evidence="11" type="primary">trpS</name>
    <name evidence="11" type="ORF">D6810_01170</name>
</gene>
<evidence type="ECO:0000256" key="6">
    <source>
        <dbReference type="ARBA" id="ARBA00022917"/>
    </source>
</evidence>
<dbReference type="GO" id="GO:0005524">
    <property type="term" value="F:ATP binding"/>
    <property type="evidence" value="ECO:0007669"/>
    <property type="project" value="UniProtKB-KW"/>
</dbReference>
<evidence type="ECO:0000313" key="11">
    <source>
        <dbReference type="EMBL" id="RMD77362.1"/>
    </source>
</evidence>
<dbReference type="Gene3D" id="3.40.50.620">
    <property type="entry name" value="HUPs"/>
    <property type="match status" value="1"/>
</dbReference>
<organism evidence="11 12">
    <name type="scientific">Candidatus Dojkabacteria bacterium</name>
    <dbReference type="NCBI Taxonomy" id="2099670"/>
    <lineage>
        <taxon>Bacteria</taxon>
        <taxon>Candidatus Dojkabacteria</taxon>
    </lineage>
</organism>
<accession>A0A3M0YZ50</accession>
<dbReference type="InterPro" id="IPR002305">
    <property type="entry name" value="aa-tRNA-synth_Ic"/>
</dbReference>
<evidence type="ECO:0000256" key="7">
    <source>
        <dbReference type="ARBA" id="ARBA00023146"/>
    </source>
</evidence>
<evidence type="ECO:0000256" key="1">
    <source>
        <dbReference type="ARBA" id="ARBA00005594"/>
    </source>
</evidence>
<comment type="catalytic activity">
    <reaction evidence="8">
        <text>tRNA(Trp) + L-tryptophan + ATP = L-tryptophyl-tRNA(Trp) + AMP + diphosphate + H(+)</text>
        <dbReference type="Rhea" id="RHEA:24080"/>
        <dbReference type="Rhea" id="RHEA-COMP:9671"/>
        <dbReference type="Rhea" id="RHEA-COMP:9705"/>
        <dbReference type="ChEBI" id="CHEBI:15378"/>
        <dbReference type="ChEBI" id="CHEBI:30616"/>
        <dbReference type="ChEBI" id="CHEBI:33019"/>
        <dbReference type="ChEBI" id="CHEBI:57912"/>
        <dbReference type="ChEBI" id="CHEBI:78442"/>
        <dbReference type="ChEBI" id="CHEBI:78535"/>
        <dbReference type="ChEBI" id="CHEBI:456215"/>
        <dbReference type="EC" id="6.1.1.2"/>
    </reaction>
</comment>
<keyword evidence="6 10" id="KW-0648">Protein biosynthesis</keyword>
<dbReference type="EMBL" id="RFKV01000040">
    <property type="protein sequence ID" value="RMD77362.1"/>
    <property type="molecule type" value="Genomic_DNA"/>
</dbReference>
<dbReference type="PROSITE" id="PS00178">
    <property type="entry name" value="AA_TRNA_LIGASE_I"/>
    <property type="match status" value="1"/>
</dbReference>
<dbReference type="Proteomes" id="UP000269410">
    <property type="component" value="Unassembled WGS sequence"/>
</dbReference>
<evidence type="ECO:0000256" key="9">
    <source>
        <dbReference type="NCBIfam" id="TIGR00233"/>
    </source>
</evidence>
<proteinExistence type="inferred from homology"/>
<evidence type="ECO:0000256" key="8">
    <source>
        <dbReference type="ARBA" id="ARBA00049929"/>
    </source>
</evidence>
<dbReference type="GO" id="GO:0005829">
    <property type="term" value="C:cytosol"/>
    <property type="evidence" value="ECO:0007669"/>
    <property type="project" value="TreeGrafter"/>
</dbReference>
<dbReference type="Pfam" id="PF00579">
    <property type="entry name" value="tRNA-synt_1b"/>
    <property type="match status" value="1"/>
</dbReference>
<evidence type="ECO:0000256" key="10">
    <source>
        <dbReference type="RuleBase" id="RU363036"/>
    </source>
</evidence>
<dbReference type="GO" id="GO:0006436">
    <property type="term" value="P:tryptophanyl-tRNA aminoacylation"/>
    <property type="evidence" value="ECO:0007669"/>
    <property type="project" value="UniProtKB-UniRule"/>
</dbReference>
<dbReference type="PANTHER" id="PTHR43766:SF1">
    <property type="entry name" value="TRYPTOPHAN--TRNA LIGASE, MITOCHONDRIAL"/>
    <property type="match status" value="1"/>
</dbReference>
<keyword evidence="5 10" id="KW-0067">ATP-binding</keyword>
<dbReference type="InterPro" id="IPR001412">
    <property type="entry name" value="aa-tRNA-synth_I_CS"/>
</dbReference>
<dbReference type="AlphaFoldDB" id="A0A3M0YZ50"/>
<dbReference type="NCBIfam" id="TIGR00233">
    <property type="entry name" value="trpS"/>
    <property type="match status" value="1"/>
</dbReference>
<evidence type="ECO:0000256" key="5">
    <source>
        <dbReference type="ARBA" id="ARBA00022840"/>
    </source>
</evidence>
<name>A0A3M0YZ50_9BACT</name>
<keyword evidence="7 10" id="KW-0030">Aminoacyl-tRNA synthetase</keyword>
<dbReference type="InterPro" id="IPR014729">
    <property type="entry name" value="Rossmann-like_a/b/a_fold"/>
</dbReference>
<sequence length="336" mass="38002">MKRVLTGDRPTGKLHLGHFVGSLKNRVKLQNEYDTFILVADVQALTDNFDQTGKIKDNLLNVIIDNLSVGIDPKKVTFYVQSLVPETAELTIYLMNFISFNKVLRNPTVKDEIAQKRDKFKGNPPFGFVAYPINQAADILTPRADIVPVGFDQAPMIENTNTIIKKINSLYGQIFNEVTPVFGDIGRLIGTDGSAKMSKSLGNTIYLSDTEEEVRSKVMKMYTDPNRVKSTDPGRVEGNPVFVYHDAFNSDTEEVKDLKERYVKGTVSDVEVKTKLVAAINKFLDPIRERRAYYERNIDEVYDILSAGTKRAREEGKKTLEILKEAMKINYNLFTN</sequence>
<dbReference type="InterPro" id="IPR002306">
    <property type="entry name" value="Trp-tRNA-ligase"/>
</dbReference>